<accession>A0A3N2PUA2</accession>
<dbReference type="Proteomes" id="UP000272025">
    <property type="component" value="Unassembled WGS sequence"/>
</dbReference>
<name>A0A3N2PUA2_SODAK</name>
<protein>
    <submittedName>
        <fullName evidence="2">Uncharacterized protein</fullName>
    </submittedName>
</protein>
<dbReference type="GeneID" id="39582739"/>
<dbReference type="AlphaFoldDB" id="A0A3N2PUA2"/>
<dbReference type="EMBL" id="ML119056">
    <property type="protein sequence ID" value="ROT38098.1"/>
    <property type="molecule type" value="Genomic_DNA"/>
</dbReference>
<organism evidence="2 3">
    <name type="scientific">Sodiomyces alkalinus (strain CBS 110278 / VKM F-3762 / F11)</name>
    <name type="common">Alkaliphilic filamentous fungus</name>
    <dbReference type="NCBI Taxonomy" id="1314773"/>
    <lineage>
        <taxon>Eukaryota</taxon>
        <taxon>Fungi</taxon>
        <taxon>Dikarya</taxon>
        <taxon>Ascomycota</taxon>
        <taxon>Pezizomycotina</taxon>
        <taxon>Sordariomycetes</taxon>
        <taxon>Hypocreomycetidae</taxon>
        <taxon>Glomerellales</taxon>
        <taxon>Plectosphaerellaceae</taxon>
        <taxon>Sodiomyces</taxon>
    </lineage>
</organism>
<dbReference type="RefSeq" id="XP_028465904.1">
    <property type="nucleotide sequence ID" value="XM_028614261.1"/>
</dbReference>
<feature type="compositionally biased region" description="Basic residues" evidence="1">
    <location>
        <begin position="137"/>
        <end position="147"/>
    </location>
</feature>
<proteinExistence type="predicted"/>
<sequence length="194" mass="21964">MYEVHVITSYLTSEKHAEGPDSWILHKVCYALLSLRSFVMSSSLSLPWATEAVRIASHWQVNGPSADCTHPCNAAGRFSQPMSSLIRHSSLSERPLRKSIPMRTAPNLRQDPSRTKGAIAPPPHGHEFPGTKSEKEKKRRLHKQKRQNRKKWSWFAYSSLWKIGRGNFKASSAPFPHPAKSNIDEVRCIAQVIQ</sequence>
<gene>
    <name evidence="2" type="ORF">SODALDRAFT_360431</name>
</gene>
<evidence type="ECO:0000313" key="3">
    <source>
        <dbReference type="Proteomes" id="UP000272025"/>
    </source>
</evidence>
<evidence type="ECO:0000256" key="1">
    <source>
        <dbReference type="SAM" id="MobiDB-lite"/>
    </source>
</evidence>
<keyword evidence="3" id="KW-1185">Reference proteome</keyword>
<evidence type="ECO:0000313" key="2">
    <source>
        <dbReference type="EMBL" id="ROT38098.1"/>
    </source>
</evidence>
<feature type="compositionally biased region" description="Basic and acidic residues" evidence="1">
    <location>
        <begin position="124"/>
        <end position="136"/>
    </location>
</feature>
<reference evidence="2 3" key="1">
    <citation type="journal article" date="2018" name="Mol. Ecol.">
        <title>The obligate alkalophilic soda-lake fungus Sodiomyces alkalinus has shifted to a protein diet.</title>
        <authorList>
            <person name="Grum-Grzhimaylo A.A."/>
            <person name="Falkoski D.L."/>
            <person name="van den Heuvel J."/>
            <person name="Valero-Jimenez C.A."/>
            <person name="Min B."/>
            <person name="Choi I.G."/>
            <person name="Lipzen A."/>
            <person name="Daum C.G."/>
            <person name="Aanen D.K."/>
            <person name="Tsang A."/>
            <person name="Henrissat B."/>
            <person name="Bilanenko E.N."/>
            <person name="de Vries R.P."/>
            <person name="van Kan J.A.L."/>
            <person name="Grigoriev I.V."/>
            <person name="Debets A.J.M."/>
        </authorList>
    </citation>
    <scope>NUCLEOTIDE SEQUENCE [LARGE SCALE GENOMIC DNA]</scope>
    <source>
        <strain evidence="2 3">F11</strain>
    </source>
</reference>
<feature type="region of interest" description="Disordered" evidence="1">
    <location>
        <begin position="96"/>
        <end position="147"/>
    </location>
</feature>